<accession>A0ABM1RYU2</accession>
<dbReference type="RefSeq" id="XP_022236547.1">
    <property type="nucleotide sequence ID" value="XM_022380839.1"/>
</dbReference>
<evidence type="ECO:0000313" key="2">
    <source>
        <dbReference type="RefSeq" id="XP_022236547.1"/>
    </source>
</evidence>
<protein>
    <submittedName>
        <fullName evidence="2">Uncharacterized protein LOC111084059</fullName>
    </submittedName>
</protein>
<dbReference type="GeneID" id="111084059"/>
<proteinExistence type="predicted"/>
<feature type="non-terminal residue" evidence="2">
    <location>
        <position position="152"/>
    </location>
</feature>
<name>A0ABM1RYU2_LIMPO</name>
<dbReference type="InterPro" id="IPR036179">
    <property type="entry name" value="Ig-like_dom_sf"/>
</dbReference>
<dbReference type="SUPFAM" id="SSF48726">
    <property type="entry name" value="Immunoglobulin"/>
    <property type="match status" value="1"/>
</dbReference>
<sequence>SGQSDLQFKREPSSLMYDPSVNRAVFRCSVAPANAEVNWLWNGKLVNNSLNYLKFKENRRKLIVAFPSGGKWFLEKQKENIFQCVVSLGGKALVSRPAKLIVSELSSFPPQEDVRLSVVVGNVAVIPCKPPPGVPRVITKFVFDNRNIDKTE</sequence>
<keyword evidence="1" id="KW-1185">Reference proteome</keyword>
<gene>
    <name evidence="2" type="primary">LOC111084059</name>
</gene>
<feature type="non-terminal residue" evidence="2">
    <location>
        <position position="1"/>
    </location>
</feature>
<dbReference type="Proteomes" id="UP000694941">
    <property type="component" value="Unplaced"/>
</dbReference>
<evidence type="ECO:0000313" key="1">
    <source>
        <dbReference type="Proteomes" id="UP000694941"/>
    </source>
</evidence>
<reference evidence="2" key="1">
    <citation type="submission" date="2025-08" db="UniProtKB">
        <authorList>
            <consortium name="RefSeq"/>
        </authorList>
    </citation>
    <scope>IDENTIFICATION</scope>
    <source>
        <tissue evidence="2">Muscle</tissue>
    </source>
</reference>
<organism evidence="1 2">
    <name type="scientific">Limulus polyphemus</name>
    <name type="common">Atlantic horseshoe crab</name>
    <dbReference type="NCBI Taxonomy" id="6850"/>
    <lineage>
        <taxon>Eukaryota</taxon>
        <taxon>Metazoa</taxon>
        <taxon>Ecdysozoa</taxon>
        <taxon>Arthropoda</taxon>
        <taxon>Chelicerata</taxon>
        <taxon>Merostomata</taxon>
        <taxon>Xiphosura</taxon>
        <taxon>Limulidae</taxon>
        <taxon>Limulus</taxon>
    </lineage>
</organism>